<proteinExistence type="predicted"/>
<dbReference type="RefSeq" id="WP_203629388.1">
    <property type="nucleotide sequence ID" value="NZ_BNJR01000007.1"/>
</dbReference>
<dbReference type="Proteomes" id="UP000604765">
    <property type="component" value="Unassembled WGS sequence"/>
</dbReference>
<sequence length="291" mass="33433">MIYSHLPNKTTFIPTPPHNEHEIFRAMRLYPDNAKIYHPHRRIDATSVFWLNKLHPTALNFAAFVDPKADDQLGLSNRILADIHRLAWKFNVDRIITRDYAPQHPFNKWLVAQGFRLTEKMTEPFLSLSAFKTNPPSILTTNRLVTASQLLAQQKLWQQVAQISLTHYRQGHPNNLVGEITLADWQALLRNQLIEQVPTVLLDDQGKLASYCLTYRSSKRAILGEFAEVQSGALLTLIHIQLAWLATHESEAKSVALRLKSANQLGLQLYHHFDFDNSPVYETYMQLIHPS</sequence>
<protein>
    <recommendedName>
        <fullName evidence="3">N-acetyltransferase domain-containing protein</fullName>
    </recommendedName>
</protein>
<accession>A0ABQ3VWS3</accession>
<evidence type="ECO:0000313" key="1">
    <source>
        <dbReference type="EMBL" id="GHP13357.1"/>
    </source>
</evidence>
<evidence type="ECO:0000313" key="2">
    <source>
        <dbReference type="Proteomes" id="UP000604765"/>
    </source>
</evidence>
<dbReference type="EMBL" id="BNJR01000007">
    <property type="protein sequence ID" value="GHP13357.1"/>
    <property type="molecule type" value="Genomic_DNA"/>
</dbReference>
<reference evidence="1 2" key="1">
    <citation type="journal article" date="2021" name="Int. J. Syst. Evol. Microbiol.">
        <title>Lentilactobacillus fungorum sp. nov., isolated from spent mushroom substrates.</title>
        <authorList>
            <person name="Tohno M."/>
            <person name="Tanizawa Y."/>
            <person name="Kojima Y."/>
            <person name="Sakamoto M."/>
            <person name="Ohkuma M."/>
            <person name="Kobayashi H."/>
        </authorList>
    </citation>
    <scope>NUCLEOTIDE SEQUENCE [LARGE SCALE GENOMIC DNA]</scope>
    <source>
        <strain evidence="1 2">YK48G</strain>
    </source>
</reference>
<name>A0ABQ3VWS3_9LACO</name>
<comment type="caution">
    <text evidence="1">The sequence shown here is derived from an EMBL/GenBank/DDBJ whole genome shotgun (WGS) entry which is preliminary data.</text>
</comment>
<keyword evidence="2" id="KW-1185">Reference proteome</keyword>
<gene>
    <name evidence="1" type="ORF">YK48G_07820</name>
</gene>
<organism evidence="1 2">
    <name type="scientific">Lentilactobacillus fungorum</name>
    <dbReference type="NCBI Taxonomy" id="2201250"/>
    <lineage>
        <taxon>Bacteria</taxon>
        <taxon>Bacillati</taxon>
        <taxon>Bacillota</taxon>
        <taxon>Bacilli</taxon>
        <taxon>Lactobacillales</taxon>
        <taxon>Lactobacillaceae</taxon>
        <taxon>Lentilactobacillus</taxon>
    </lineage>
</organism>
<evidence type="ECO:0008006" key="3">
    <source>
        <dbReference type="Google" id="ProtNLM"/>
    </source>
</evidence>